<dbReference type="PANTHER" id="PTHR39639:SF1">
    <property type="entry name" value="DUF262 DOMAIN-CONTAINING PROTEIN"/>
    <property type="match status" value="1"/>
</dbReference>
<keyword evidence="3" id="KW-1185">Reference proteome</keyword>
<organism evidence="2 3">
    <name type="scientific">Flavobacterium arundinis</name>
    <dbReference type="NCBI Taxonomy" id="3139143"/>
    <lineage>
        <taxon>Bacteria</taxon>
        <taxon>Pseudomonadati</taxon>
        <taxon>Bacteroidota</taxon>
        <taxon>Flavobacteriia</taxon>
        <taxon>Flavobacteriales</taxon>
        <taxon>Flavobacteriaceae</taxon>
        <taxon>Flavobacterium</taxon>
    </lineage>
</organism>
<name>A0ABU9HRS8_9FLAO</name>
<dbReference type="RefSeq" id="WP_341695114.1">
    <property type="nucleotide sequence ID" value="NZ_JBBYHR010000001.1"/>
</dbReference>
<proteinExistence type="predicted"/>
<dbReference type="PANTHER" id="PTHR39639">
    <property type="entry name" value="CHROMOSOME 16, WHOLE GENOME SHOTGUN SEQUENCE"/>
    <property type="match status" value="1"/>
</dbReference>
<dbReference type="Pfam" id="PF03235">
    <property type="entry name" value="GmrSD_N"/>
    <property type="match status" value="1"/>
</dbReference>
<dbReference type="EMBL" id="JBBYHR010000001">
    <property type="protein sequence ID" value="MEL1242789.1"/>
    <property type="molecule type" value="Genomic_DNA"/>
</dbReference>
<evidence type="ECO:0000313" key="3">
    <source>
        <dbReference type="Proteomes" id="UP001464555"/>
    </source>
</evidence>
<reference evidence="2 3" key="1">
    <citation type="submission" date="2024-04" db="EMBL/GenBank/DDBJ databases">
        <title>Flavobacterium sp. DGU11 16S ribosomal RNA gene Genome sequencing and assembly.</title>
        <authorList>
            <person name="Park S."/>
        </authorList>
    </citation>
    <scope>NUCLEOTIDE SEQUENCE [LARGE SCALE GENOMIC DNA]</scope>
    <source>
        <strain evidence="2 3">DGU11</strain>
    </source>
</reference>
<gene>
    <name evidence="2" type="ORF">AAEO56_00835</name>
</gene>
<sequence>MEEEFEIYDDTISENEEFRYSITSYGADYTLDSVVNRIETEKIFVPPFQRQYVWTNIQASRFIESLILGLPVPGVFLSKENETGRLLIVDGQQRMLSIANFYKGVFGEKKFRLKNVQPDLEGLTYDTLKEADRNRLDDSILHATIIKQETPDDDESSIYMVFERLNTGGTPLQPQEIRACIYYGPFNEFLSELVEFPAWRQIFGVANRRMKEQELILRFFTLYYHYSEYKKVLKSSLNQFMGTNRKFERYPQADLEYLFTTTISTIYSALGSNAFRIGNRLNAAIFDSVMIGVAKRLVNNSSPIDSSRLKEEYDTLILQPAFLSYVQSGTSSEASVKGRISMSIEAFNSI</sequence>
<feature type="domain" description="GmrSD restriction endonucleases N-terminal" evidence="1">
    <location>
        <begin position="35"/>
        <end position="182"/>
    </location>
</feature>
<evidence type="ECO:0000259" key="1">
    <source>
        <dbReference type="Pfam" id="PF03235"/>
    </source>
</evidence>
<comment type="caution">
    <text evidence="2">The sequence shown here is derived from an EMBL/GenBank/DDBJ whole genome shotgun (WGS) entry which is preliminary data.</text>
</comment>
<protein>
    <submittedName>
        <fullName evidence="2">DUF262 domain-containing protein</fullName>
    </submittedName>
</protein>
<accession>A0ABU9HRS8</accession>
<evidence type="ECO:0000313" key="2">
    <source>
        <dbReference type="EMBL" id="MEL1242789.1"/>
    </source>
</evidence>
<dbReference type="Proteomes" id="UP001464555">
    <property type="component" value="Unassembled WGS sequence"/>
</dbReference>
<dbReference type="InterPro" id="IPR004919">
    <property type="entry name" value="GmrSD_N"/>
</dbReference>